<dbReference type="HOGENOM" id="CLU_1532722_0_0_1"/>
<dbReference type="GeneID" id="19304127"/>
<reference evidence="2 3" key="1">
    <citation type="journal article" date="2012" name="Science">
        <title>The Paleozoic origin of enzymatic lignin decomposition reconstructed from 31 fungal genomes.</title>
        <authorList>
            <person name="Floudas D."/>
            <person name="Binder M."/>
            <person name="Riley R."/>
            <person name="Barry K."/>
            <person name="Blanchette R.A."/>
            <person name="Henrissat B."/>
            <person name="Martinez A.T."/>
            <person name="Otillar R."/>
            <person name="Spatafora J.W."/>
            <person name="Yadav J.S."/>
            <person name="Aerts A."/>
            <person name="Benoit I."/>
            <person name="Boyd A."/>
            <person name="Carlson A."/>
            <person name="Copeland A."/>
            <person name="Coutinho P.M."/>
            <person name="de Vries R.P."/>
            <person name="Ferreira P."/>
            <person name="Findley K."/>
            <person name="Foster B."/>
            <person name="Gaskell J."/>
            <person name="Glotzer D."/>
            <person name="Gorecki P."/>
            <person name="Heitman J."/>
            <person name="Hesse C."/>
            <person name="Hori C."/>
            <person name="Igarashi K."/>
            <person name="Jurgens J.A."/>
            <person name="Kallen N."/>
            <person name="Kersten P."/>
            <person name="Kohler A."/>
            <person name="Kuees U."/>
            <person name="Kumar T.K.A."/>
            <person name="Kuo A."/>
            <person name="LaButti K."/>
            <person name="Larrondo L.F."/>
            <person name="Lindquist E."/>
            <person name="Ling A."/>
            <person name="Lombard V."/>
            <person name="Lucas S."/>
            <person name="Lundell T."/>
            <person name="Martin R."/>
            <person name="McLaughlin D.J."/>
            <person name="Morgenstern I."/>
            <person name="Morin E."/>
            <person name="Murat C."/>
            <person name="Nagy L.G."/>
            <person name="Nolan M."/>
            <person name="Ohm R.A."/>
            <person name="Patyshakuliyeva A."/>
            <person name="Rokas A."/>
            <person name="Ruiz-Duenas F.J."/>
            <person name="Sabat G."/>
            <person name="Salamov A."/>
            <person name="Samejima M."/>
            <person name="Schmutz J."/>
            <person name="Slot J.C."/>
            <person name="St John F."/>
            <person name="Stenlid J."/>
            <person name="Sun H."/>
            <person name="Sun S."/>
            <person name="Syed K."/>
            <person name="Tsang A."/>
            <person name="Wiebenga A."/>
            <person name="Young D."/>
            <person name="Pisabarro A."/>
            <person name="Eastwood D.C."/>
            <person name="Martin F."/>
            <person name="Cullen D."/>
            <person name="Grigoriev I.V."/>
            <person name="Hibbett D.S."/>
        </authorList>
    </citation>
    <scope>NUCLEOTIDE SEQUENCE [LARGE SCALE GENOMIC DNA]</scope>
    <source>
        <strain evidence="2 3">ATCC 11539</strain>
    </source>
</reference>
<proteinExistence type="predicted"/>
<dbReference type="KEGG" id="gtr:GLOTRDRAFT_138978"/>
<dbReference type="OMA" id="FERARWH"/>
<protein>
    <recommendedName>
        <fullName evidence="1">Polysaccharide lyase 14 domain-containing protein</fullName>
    </recommendedName>
</protein>
<dbReference type="PANTHER" id="PTHR40124:SF1">
    <property type="entry name" value="DISAGGREGATASE RELATED REPEAT PROTEIN"/>
    <property type="match status" value="1"/>
</dbReference>
<dbReference type="PANTHER" id="PTHR40124">
    <property type="match status" value="1"/>
</dbReference>
<keyword evidence="3" id="KW-1185">Reference proteome</keyword>
<dbReference type="Gene3D" id="2.60.120.200">
    <property type="match status" value="1"/>
</dbReference>
<dbReference type="eggNOG" id="ENOG502SJYD">
    <property type="taxonomic scope" value="Eukaryota"/>
</dbReference>
<evidence type="ECO:0000313" key="3">
    <source>
        <dbReference type="Proteomes" id="UP000030669"/>
    </source>
</evidence>
<feature type="domain" description="Polysaccharide lyase 14" evidence="1">
    <location>
        <begin position="47"/>
        <end position="167"/>
    </location>
</feature>
<dbReference type="InterPro" id="IPR048958">
    <property type="entry name" value="Polysacc_lyase_14"/>
</dbReference>
<evidence type="ECO:0000313" key="2">
    <source>
        <dbReference type="EMBL" id="EPQ55441.1"/>
    </source>
</evidence>
<name>S7Q5V5_GLOTA</name>
<accession>S7Q5V5</accession>
<dbReference type="EMBL" id="KB469302">
    <property type="protein sequence ID" value="EPQ55441.1"/>
    <property type="molecule type" value="Genomic_DNA"/>
</dbReference>
<sequence>MECKDKFVRQSSSAVLTVPAPHSNLRAAFLALEFLFVWSASREVLMGENGQGELYAYLPLTAPNAARLLVVPGSRQNPDYEFSVGRGAFGFEGGRWTTVAQRVRLNDIGQENGGVEVYIDGTSVICVKGLTLRDDAASHVKGLHFQTFFGGSSPEWASPKDQRAWFAGASGAILK</sequence>
<organism evidence="2 3">
    <name type="scientific">Gloeophyllum trabeum (strain ATCC 11539 / FP-39264 / Madison 617)</name>
    <name type="common">Brown rot fungus</name>
    <dbReference type="NCBI Taxonomy" id="670483"/>
    <lineage>
        <taxon>Eukaryota</taxon>
        <taxon>Fungi</taxon>
        <taxon>Dikarya</taxon>
        <taxon>Basidiomycota</taxon>
        <taxon>Agaricomycotina</taxon>
        <taxon>Agaricomycetes</taxon>
        <taxon>Gloeophyllales</taxon>
        <taxon>Gloeophyllaceae</taxon>
        <taxon>Gloeophyllum</taxon>
    </lineage>
</organism>
<dbReference type="AlphaFoldDB" id="S7Q5V5"/>
<dbReference type="STRING" id="670483.S7Q5V5"/>
<gene>
    <name evidence="2" type="ORF">GLOTRDRAFT_138978</name>
</gene>
<dbReference type="OrthoDB" id="3337916at2759"/>
<evidence type="ECO:0000259" key="1">
    <source>
        <dbReference type="Pfam" id="PF21294"/>
    </source>
</evidence>
<dbReference type="Proteomes" id="UP000030669">
    <property type="component" value="Unassembled WGS sequence"/>
</dbReference>
<dbReference type="RefSeq" id="XP_007866561.1">
    <property type="nucleotide sequence ID" value="XM_007868370.1"/>
</dbReference>
<dbReference type="Pfam" id="PF21294">
    <property type="entry name" value="Polysacc_lyase_14"/>
    <property type="match status" value="1"/>
</dbReference>